<keyword evidence="1" id="KW-0812">Transmembrane</keyword>
<evidence type="ECO:0000313" key="2">
    <source>
        <dbReference type="EMBL" id="SJM95752.1"/>
    </source>
</evidence>
<evidence type="ECO:0000313" key="3">
    <source>
        <dbReference type="Proteomes" id="UP000195667"/>
    </source>
</evidence>
<keyword evidence="1" id="KW-1133">Transmembrane helix</keyword>
<dbReference type="InterPro" id="IPR012902">
    <property type="entry name" value="N_methyl_site"/>
</dbReference>
<evidence type="ECO:0000256" key="1">
    <source>
        <dbReference type="SAM" id="Phobius"/>
    </source>
</evidence>
<keyword evidence="3" id="KW-1185">Reference proteome</keyword>
<dbReference type="RefSeq" id="WP_087144923.1">
    <property type="nucleotide sequence ID" value="NZ_FUKI01000156.1"/>
</dbReference>
<feature type="transmembrane region" description="Helical" evidence="1">
    <location>
        <begin position="21"/>
        <end position="45"/>
    </location>
</feature>
<dbReference type="OrthoDB" id="5568646at2"/>
<keyword evidence="1" id="KW-0472">Membrane</keyword>
<dbReference type="NCBIfam" id="TIGR02532">
    <property type="entry name" value="IV_pilin_GFxxxE"/>
    <property type="match status" value="1"/>
</dbReference>
<gene>
    <name evidence="2" type="ORF">CRENPOLYSF1_770059</name>
</gene>
<dbReference type="Proteomes" id="UP000195667">
    <property type="component" value="Unassembled WGS sequence"/>
</dbReference>
<accession>A0A1R4HHN9</accession>
<proteinExistence type="predicted"/>
<dbReference type="AlphaFoldDB" id="A0A1R4HHN9"/>
<protein>
    <submittedName>
        <fullName evidence="2">Methylation domain-containing protein</fullName>
    </submittedName>
</protein>
<dbReference type="EMBL" id="FUKI01000156">
    <property type="protein sequence ID" value="SJM95752.1"/>
    <property type="molecule type" value="Genomic_DNA"/>
</dbReference>
<dbReference type="Pfam" id="PF07963">
    <property type="entry name" value="N_methyl"/>
    <property type="match status" value="1"/>
</dbReference>
<sequence length="247" mass="27596">MNNITQPNRRCLAANIIPIRLIQGFTLIEVLIAMTLLSVMMALLFGAMKICADSWEKGESKVADVSEVAAVYNFFQRHLTTVVPLSDSLTSDVNFGESFAFQGEAHKLQFLSSFPASAGQTGLQLITLQAEQDGDKGEKITVSLTPFYPAAAGANWNDEKKATEVDILKRVKRFELRYFGDPDQTGTPDWYPEWSLREFHPRLVKISIALADKDNKNKEGIFWPDIIIDLKATQTAVNLGFNFDNTE</sequence>
<reference evidence="3" key="1">
    <citation type="submission" date="2017-02" db="EMBL/GenBank/DDBJ databases">
        <authorList>
            <person name="Daims H."/>
        </authorList>
    </citation>
    <scope>NUCLEOTIDE SEQUENCE [LARGE SCALE GENOMIC DNA]</scope>
</reference>
<organism evidence="2 3">
    <name type="scientific">Crenothrix polyspora</name>
    <dbReference type="NCBI Taxonomy" id="360316"/>
    <lineage>
        <taxon>Bacteria</taxon>
        <taxon>Pseudomonadati</taxon>
        <taxon>Pseudomonadota</taxon>
        <taxon>Gammaproteobacteria</taxon>
        <taxon>Methylococcales</taxon>
        <taxon>Crenotrichaceae</taxon>
        <taxon>Crenothrix</taxon>
    </lineage>
</organism>
<dbReference type="PROSITE" id="PS00409">
    <property type="entry name" value="PROKAR_NTER_METHYL"/>
    <property type="match status" value="1"/>
</dbReference>
<name>A0A1R4HHN9_9GAMM</name>